<dbReference type="OrthoDB" id="3071744at2759"/>
<reference evidence="2" key="1">
    <citation type="submission" date="2020-11" db="EMBL/GenBank/DDBJ databases">
        <authorList>
            <consortium name="DOE Joint Genome Institute"/>
            <person name="Ahrendt S."/>
            <person name="Riley R."/>
            <person name="Andreopoulos W."/>
            <person name="LaButti K."/>
            <person name="Pangilinan J."/>
            <person name="Ruiz-duenas F.J."/>
            <person name="Barrasa J.M."/>
            <person name="Sanchez-Garcia M."/>
            <person name="Camarero S."/>
            <person name="Miyauchi S."/>
            <person name="Serrano A."/>
            <person name="Linde D."/>
            <person name="Babiker R."/>
            <person name="Drula E."/>
            <person name="Ayuso-Fernandez I."/>
            <person name="Pacheco R."/>
            <person name="Padilla G."/>
            <person name="Ferreira P."/>
            <person name="Barriuso J."/>
            <person name="Kellner H."/>
            <person name="Castanera R."/>
            <person name="Alfaro M."/>
            <person name="Ramirez L."/>
            <person name="Pisabarro A.G."/>
            <person name="Kuo A."/>
            <person name="Tritt A."/>
            <person name="Lipzen A."/>
            <person name="He G."/>
            <person name="Yan M."/>
            <person name="Ng V."/>
            <person name="Cullen D."/>
            <person name="Martin F."/>
            <person name="Rosso M.-N."/>
            <person name="Henrissat B."/>
            <person name="Hibbett D."/>
            <person name="Martinez A.T."/>
            <person name="Grigoriev I.V."/>
        </authorList>
    </citation>
    <scope>NUCLEOTIDE SEQUENCE</scope>
    <source>
        <strain evidence="2">AH 44721</strain>
    </source>
</reference>
<organism evidence="2 3">
    <name type="scientific">Gymnopilus junonius</name>
    <name type="common">Spectacular rustgill mushroom</name>
    <name type="synonym">Gymnopilus spectabilis subsp. junonius</name>
    <dbReference type="NCBI Taxonomy" id="109634"/>
    <lineage>
        <taxon>Eukaryota</taxon>
        <taxon>Fungi</taxon>
        <taxon>Dikarya</taxon>
        <taxon>Basidiomycota</taxon>
        <taxon>Agaricomycotina</taxon>
        <taxon>Agaricomycetes</taxon>
        <taxon>Agaricomycetidae</taxon>
        <taxon>Agaricales</taxon>
        <taxon>Agaricineae</taxon>
        <taxon>Hymenogastraceae</taxon>
        <taxon>Gymnopilus</taxon>
    </lineage>
</organism>
<feature type="compositionally biased region" description="Basic and acidic residues" evidence="1">
    <location>
        <begin position="114"/>
        <end position="143"/>
    </location>
</feature>
<accession>A0A9P5NHK8</accession>
<feature type="region of interest" description="Disordered" evidence="1">
    <location>
        <begin position="31"/>
        <end position="51"/>
    </location>
</feature>
<feature type="region of interest" description="Disordered" evidence="1">
    <location>
        <begin position="244"/>
        <end position="275"/>
    </location>
</feature>
<protein>
    <submittedName>
        <fullName evidence="2">Uncharacterized protein</fullName>
    </submittedName>
</protein>
<evidence type="ECO:0000313" key="3">
    <source>
        <dbReference type="Proteomes" id="UP000724874"/>
    </source>
</evidence>
<gene>
    <name evidence="2" type="ORF">CPB84DRAFT_1538067</name>
</gene>
<feature type="compositionally biased region" description="Polar residues" evidence="1">
    <location>
        <begin position="212"/>
        <end position="223"/>
    </location>
</feature>
<keyword evidence="3" id="KW-1185">Reference proteome</keyword>
<evidence type="ECO:0000256" key="1">
    <source>
        <dbReference type="SAM" id="MobiDB-lite"/>
    </source>
</evidence>
<feature type="region of interest" description="Disordered" evidence="1">
    <location>
        <begin position="105"/>
        <end position="143"/>
    </location>
</feature>
<sequence length="305" mass="33897">MLAPADIDRTKPAAKAMMSIMRNIADLIEYSAQDDSPATPTTTSAKGKGREVSIDRDVDISTAVQRYSGSPVVDAIVSEFRAMKEELRISQQKTREELDAIRALHRSGTEPLENEVRSKAKNEVGDESAHDEIEELKRRHQEEVEQLRETIRKMKKDKERARDALEDGRIPALELLELRRRISSLESRSRLDAETPGPTPGPPANASPTPTHMSESSATQQRHTSYHPLGHLLTHDLDEARSLASPVSGRPYVREASTNPGTPLSGGNSFSYRHTDGMDVEDAIPLPIKSQRKAHMMMFPRPPIG</sequence>
<evidence type="ECO:0000313" key="2">
    <source>
        <dbReference type="EMBL" id="KAF8886695.1"/>
    </source>
</evidence>
<proteinExistence type="predicted"/>
<dbReference type="Proteomes" id="UP000724874">
    <property type="component" value="Unassembled WGS sequence"/>
</dbReference>
<feature type="compositionally biased region" description="Polar residues" evidence="1">
    <location>
        <begin position="33"/>
        <end position="45"/>
    </location>
</feature>
<dbReference type="EMBL" id="JADNYJ010000094">
    <property type="protein sequence ID" value="KAF8886695.1"/>
    <property type="molecule type" value="Genomic_DNA"/>
</dbReference>
<dbReference type="AlphaFoldDB" id="A0A9P5NHK8"/>
<comment type="caution">
    <text evidence="2">The sequence shown here is derived from an EMBL/GenBank/DDBJ whole genome shotgun (WGS) entry which is preliminary data.</text>
</comment>
<name>A0A9P5NHK8_GYMJU</name>
<feature type="region of interest" description="Disordered" evidence="1">
    <location>
        <begin position="187"/>
        <end position="225"/>
    </location>
</feature>
<feature type="compositionally biased region" description="Polar residues" evidence="1">
    <location>
        <begin position="256"/>
        <end position="272"/>
    </location>
</feature>